<organism evidence="1 2">
    <name type="scientific">Mucilaginibacter robiniae</name>
    <dbReference type="NCBI Taxonomy" id="2728022"/>
    <lineage>
        <taxon>Bacteria</taxon>
        <taxon>Pseudomonadati</taxon>
        <taxon>Bacteroidota</taxon>
        <taxon>Sphingobacteriia</taxon>
        <taxon>Sphingobacteriales</taxon>
        <taxon>Sphingobacteriaceae</taxon>
        <taxon>Mucilaginibacter</taxon>
    </lineage>
</organism>
<name>A0A7L5DX04_9SPHI</name>
<dbReference type="AlphaFoldDB" id="A0A7L5DX04"/>
<dbReference type="RefSeq" id="WP_169605795.1">
    <property type="nucleotide sequence ID" value="NZ_CP051682.1"/>
</dbReference>
<accession>A0A7L5DX04</accession>
<evidence type="ECO:0000313" key="2">
    <source>
        <dbReference type="Proteomes" id="UP000503278"/>
    </source>
</evidence>
<protein>
    <submittedName>
        <fullName evidence="1">Uncharacterized protein</fullName>
    </submittedName>
</protein>
<keyword evidence="2" id="KW-1185">Reference proteome</keyword>
<reference evidence="1 2" key="1">
    <citation type="submission" date="2020-04" db="EMBL/GenBank/DDBJ databases">
        <title>Genome sequencing of novel species.</title>
        <authorList>
            <person name="Heo J."/>
            <person name="Kim S.-J."/>
            <person name="Kim J.-S."/>
            <person name="Hong S.-B."/>
            <person name="Kwon S.-W."/>
        </authorList>
    </citation>
    <scope>NUCLEOTIDE SEQUENCE [LARGE SCALE GENOMIC DNA]</scope>
    <source>
        <strain evidence="1 2">F39-2</strain>
    </source>
</reference>
<proteinExistence type="predicted"/>
<dbReference type="KEGG" id="mrob:HH214_02245"/>
<sequence>MFTNKTIIVFQLNNGKQVQFNRTKGDSIVGSVLTDGVHKPQINYGVATDIDYWEMINKYFGNQL</sequence>
<gene>
    <name evidence="1" type="ORF">HH214_02245</name>
</gene>
<dbReference type="Proteomes" id="UP000503278">
    <property type="component" value="Chromosome"/>
</dbReference>
<dbReference type="EMBL" id="CP051682">
    <property type="protein sequence ID" value="QJD94778.1"/>
    <property type="molecule type" value="Genomic_DNA"/>
</dbReference>
<evidence type="ECO:0000313" key="1">
    <source>
        <dbReference type="EMBL" id="QJD94778.1"/>
    </source>
</evidence>